<dbReference type="Pfam" id="PF07690">
    <property type="entry name" value="MFS_1"/>
    <property type="match status" value="1"/>
</dbReference>
<feature type="domain" description="Major facilitator superfamily (MFS) profile" evidence="7">
    <location>
        <begin position="1"/>
        <end position="406"/>
    </location>
</feature>
<feature type="transmembrane region" description="Helical" evidence="6">
    <location>
        <begin position="128"/>
        <end position="150"/>
    </location>
</feature>
<keyword evidence="2" id="KW-1003">Cell membrane</keyword>
<evidence type="ECO:0000256" key="4">
    <source>
        <dbReference type="ARBA" id="ARBA00022989"/>
    </source>
</evidence>
<feature type="transmembrane region" description="Helical" evidence="6">
    <location>
        <begin position="156"/>
        <end position="175"/>
    </location>
</feature>
<dbReference type="OrthoDB" id="9794076at2"/>
<dbReference type="InterPro" id="IPR050382">
    <property type="entry name" value="MFS_Na/Anion_cotransporter"/>
</dbReference>
<dbReference type="GO" id="GO:0022857">
    <property type="term" value="F:transmembrane transporter activity"/>
    <property type="evidence" value="ECO:0007669"/>
    <property type="project" value="InterPro"/>
</dbReference>
<feature type="transmembrane region" description="Helical" evidence="6">
    <location>
        <begin position="31"/>
        <end position="51"/>
    </location>
</feature>
<dbReference type="PIRSF" id="PIRSF002808">
    <property type="entry name" value="Hexose_phosphate_transp"/>
    <property type="match status" value="1"/>
</dbReference>
<evidence type="ECO:0000256" key="6">
    <source>
        <dbReference type="SAM" id="Phobius"/>
    </source>
</evidence>
<accession>A0A328B7C3</accession>
<proteinExistence type="predicted"/>
<evidence type="ECO:0000259" key="7">
    <source>
        <dbReference type="PROSITE" id="PS50850"/>
    </source>
</evidence>
<dbReference type="Gene3D" id="1.20.1250.20">
    <property type="entry name" value="MFS general substrate transporter like domains"/>
    <property type="match status" value="2"/>
</dbReference>
<organism evidence="8 9">
    <name type="scientific">Phenylobacterium hankyongense</name>
    <dbReference type="NCBI Taxonomy" id="1813876"/>
    <lineage>
        <taxon>Bacteria</taxon>
        <taxon>Pseudomonadati</taxon>
        <taxon>Pseudomonadota</taxon>
        <taxon>Alphaproteobacteria</taxon>
        <taxon>Caulobacterales</taxon>
        <taxon>Caulobacteraceae</taxon>
        <taxon>Phenylobacterium</taxon>
    </lineage>
</organism>
<dbReference type="InterPro" id="IPR020846">
    <property type="entry name" value="MFS_dom"/>
</dbReference>
<reference evidence="9" key="1">
    <citation type="submission" date="2018-05" db="EMBL/GenBank/DDBJ databases">
        <authorList>
            <person name="Li X."/>
        </authorList>
    </citation>
    <scope>NUCLEOTIDE SEQUENCE [LARGE SCALE GENOMIC DNA]</scope>
    <source>
        <strain evidence="9">HKS-05</strain>
    </source>
</reference>
<dbReference type="PANTHER" id="PTHR11662:SF399">
    <property type="entry name" value="FI19708P1-RELATED"/>
    <property type="match status" value="1"/>
</dbReference>
<keyword evidence="9" id="KW-1185">Reference proteome</keyword>
<sequence length="423" mass="44541">MFAIAAVSYLDRNNISIAASAVQKEFGLTNVQLGTVFSAFVMGYAFSQPLAGRLADRFGPYRMVAIGIVWWSVFTAATALVPSGYGWSLGLLIATRFVLGVGESVIFPASNRLVANWIPTRERGVANGVIFAGVGIGAGVAPPLITYFLINHDWRVAFYASAVIGLASLIGWLVVARDRPDIHPWVDPTEAAYIKAGLPDPTALGSHKAAPWLQILKNRHVAALSLSYFCYGYVAYIFFTWFFKYLSTERGLDLKASALYAMLPFIAMAVCSPLGGWMADRLTDRFGPGVGRRGLAVFALVLAAAFVAMATQVADARLACVVLAGGAGALYLSQSAFWTVSANLGGRSAGSVSGVMNMANQLGGVVTASLTALLADRLGWNASFLAAAGVSLVGAAAWLFIDPTHRLASDATGVDAGVALAKP</sequence>
<gene>
    <name evidence="8" type="ORF">DJ021_12510</name>
</gene>
<keyword evidence="3 6" id="KW-0812">Transmembrane</keyword>
<dbReference type="Proteomes" id="UP000249842">
    <property type="component" value="Unassembled WGS sequence"/>
</dbReference>
<dbReference type="EMBL" id="QFYP01000001">
    <property type="protein sequence ID" value="RAK61806.1"/>
    <property type="molecule type" value="Genomic_DNA"/>
</dbReference>
<evidence type="ECO:0000256" key="5">
    <source>
        <dbReference type="ARBA" id="ARBA00023136"/>
    </source>
</evidence>
<feature type="transmembrane region" description="Helical" evidence="6">
    <location>
        <begin position="290"/>
        <end position="310"/>
    </location>
</feature>
<feature type="transmembrane region" description="Helical" evidence="6">
    <location>
        <begin position="221"/>
        <end position="243"/>
    </location>
</feature>
<name>A0A328B7C3_9CAUL</name>
<dbReference type="InterPro" id="IPR036259">
    <property type="entry name" value="MFS_trans_sf"/>
</dbReference>
<evidence type="ECO:0000256" key="1">
    <source>
        <dbReference type="ARBA" id="ARBA00004651"/>
    </source>
</evidence>
<dbReference type="InterPro" id="IPR011701">
    <property type="entry name" value="MFS"/>
</dbReference>
<evidence type="ECO:0000256" key="2">
    <source>
        <dbReference type="ARBA" id="ARBA00022475"/>
    </source>
</evidence>
<keyword evidence="4 6" id="KW-1133">Transmembrane helix</keyword>
<dbReference type="InterPro" id="IPR000849">
    <property type="entry name" value="Sugar_P_transporter"/>
</dbReference>
<feature type="transmembrane region" description="Helical" evidence="6">
    <location>
        <begin position="63"/>
        <end position="81"/>
    </location>
</feature>
<feature type="transmembrane region" description="Helical" evidence="6">
    <location>
        <begin position="87"/>
        <end position="107"/>
    </location>
</feature>
<feature type="transmembrane region" description="Helical" evidence="6">
    <location>
        <begin position="380"/>
        <end position="401"/>
    </location>
</feature>
<comment type="subcellular location">
    <subcellularLocation>
        <location evidence="1">Cell membrane</location>
        <topology evidence="1">Multi-pass membrane protein</topology>
    </subcellularLocation>
</comment>
<protein>
    <submittedName>
        <fullName evidence="8">MFS transporter</fullName>
    </submittedName>
</protein>
<dbReference type="PROSITE" id="PS50850">
    <property type="entry name" value="MFS"/>
    <property type="match status" value="1"/>
</dbReference>
<evidence type="ECO:0000313" key="9">
    <source>
        <dbReference type="Proteomes" id="UP000249842"/>
    </source>
</evidence>
<comment type="caution">
    <text evidence="8">The sequence shown here is derived from an EMBL/GenBank/DDBJ whole genome shotgun (WGS) entry which is preliminary data.</text>
</comment>
<feature type="transmembrane region" description="Helical" evidence="6">
    <location>
        <begin position="354"/>
        <end position="374"/>
    </location>
</feature>
<feature type="transmembrane region" description="Helical" evidence="6">
    <location>
        <begin position="316"/>
        <end position="333"/>
    </location>
</feature>
<feature type="transmembrane region" description="Helical" evidence="6">
    <location>
        <begin position="258"/>
        <end position="278"/>
    </location>
</feature>
<evidence type="ECO:0000313" key="8">
    <source>
        <dbReference type="EMBL" id="RAK61806.1"/>
    </source>
</evidence>
<dbReference type="GO" id="GO:0005886">
    <property type="term" value="C:plasma membrane"/>
    <property type="evidence" value="ECO:0007669"/>
    <property type="project" value="UniProtKB-SubCell"/>
</dbReference>
<keyword evidence="5 6" id="KW-0472">Membrane</keyword>
<dbReference type="PANTHER" id="PTHR11662">
    <property type="entry name" value="SOLUTE CARRIER FAMILY 17"/>
    <property type="match status" value="1"/>
</dbReference>
<dbReference type="AlphaFoldDB" id="A0A328B7C3"/>
<evidence type="ECO:0000256" key="3">
    <source>
        <dbReference type="ARBA" id="ARBA00022692"/>
    </source>
</evidence>
<dbReference type="SUPFAM" id="SSF103473">
    <property type="entry name" value="MFS general substrate transporter"/>
    <property type="match status" value="1"/>
</dbReference>
<dbReference type="CDD" id="cd17319">
    <property type="entry name" value="MFS_ExuT_GudP_like"/>
    <property type="match status" value="1"/>
</dbReference>